<dbReference type="AlphaFoldDB" id="A0A3D5Q9Q9"/>
<dbReference type="UniPathway" id="UPA00056">
    <property type="reaction ID" value="UER00093"/>
</dbReference>
<dbReference type="NCBIfam" id="TIGR00453">
    <property type="entry name" value="ispD"/>
    <property type="match status" value="1"/>
</dbReference>
<keyword evidence="6 9" id="KW-0808">Transferase</keyword>
<dbReference type="EMBL" id="DPPF01000058">
    <property type="protein sequence ID" value="HCW92566.1"/>
    <property type="molecule type" value="Genomic_DNA"/>
</dbReference>
<dbReference type="PROSITE" id="PS01295">
    <property type="entry name" value="ISPD"/>
    <property type="match status" value="1"/>
</dbReference>
<dbReference type="FunFam" id="3.90.550.10:FF:000003">
    <property type="entry name" value="2-C-methyl-D-erythritol 4-phosphate cytidylyltransferase"/>
    <property type="match status" value="1"/>
</dbReference>
<dbReference type="InterPro" id="IPR034683">
    <property type="entry name" value="IspD/TarI"/>
</dbReference>
<dbReference type="InterPro" id="IPR050088">
    <property type="entry name" value="IspD/TarI_cytidylyltransf_bact"/>
</dbReference>
<dbReference type="Pfam" id="PF01128">
    <property type="entry name" value="IspD"/>
    <property type="match status" value="1"/>
</dbReference>
<dbReference type="SUPFAM" id="SSF53448">
    <property type="entry name" value="Nucleotide-diphospho-sugar transferases"/>
    <property type="match status" value="1"/>
</dbReference>
<comment type="similarity">
    <text evidence="3">Belongs to the IspD/TarI cytidylyltransferase family. IspD subfamily.</text>
</comment>
<dbReference type="EC" id="2.7.7.60" evidence="4"/>
<accession>A0A3D5Q9Q9</accession>
<evidence type="ECO:0000256" key="6">
    <source>
        <dbReference type="ARBA" id="ARBA00022679"/>
    </source>
</evidence>
<dbReference type="CDD" id="cd02516">
    <property type="entry name" value="CDP-ME_synthetase"/>
    <property type="match status" value="1"/>
</dbReference>
<protein>
    <recommendedName>
        <fullName evidence="5">2-C-methyl-D-erythritol 4-phosphate cytidylyltransferase</fullName>
        <ecNumber evidence="4">2.7.7.60</ecNumber>
    </recommendedName>
</protein>
<dbReference type="InterPro" id="IPR029044">
    <property type="entry name" value="Nucleotide-diphossugar_trans"/>
</dbReference>
<dbReference type="GO" id="GO:0019288">
    <property type="term" value="P:isopentenyl diphosphate biosynthetic process, methylerythritol 4-phosphate pathway"/>
    <property type="evidence" value="ECO:0007669"/>
    <property type="project" value="UniProtKB-UniPathway"/>
</dbReference>
<dbReference type="InterPro" id="IPR018294">
    <property type="entry name" value="ISPD_synthase_CS"/>
</dbReference>
<keyword evidence="7 9" id="KW-0548">Nucleotidyltransferase</keyword>
<dbReference type="InterPro" id="IPR001228">
    <property type="entry name" value="IspD"/>
</dbReference>
<comment type="catalytic activity">
    <reaction evidence="1">
        <text>2-C-methyl-D-erythritol 4-phosphate + CTP + H(+) = 4-CDP-2-C-methyl-D-erythritol + diphosphate</text>
        <dbReference type="Rhea" id="RHEA:13429"/>
        <dbReference type="ChEBI" id="CHEBI:15378"/>
        <dbReference type="ChEBI" id="CHEBI:33019"/>
        <dbReference type="ChEBI" id="CHEBI:37563"/>
        <dbReference type="ChEBI" id="CHEBI:57823"/>
        <dbReference type="ChEBI" id="CHEBI:58262"/>
        <dbReference type="EC" id="2.7.7.60"/>
    </reaction>
</comment>
<dbReference type="PANTHER" id="PTHR32125">
    <property type="entry name" value="2-C-METHYL-D-ERYTHRITOL 4-PHOSPHATE CYTIDYLYLTRANSFERASE, CHLOROPLASTIC"/>
    <property type="match status" value="1"/>
</dbReference>
<dbReference type="GO" id="GO:0050518">
    <property type="term" value="F:2-C-methyl-D-erythritol 4-phosphate cytidylyltransferase activity"/>
    <property type="evidence" value="ECO:0007669"/>
    <property type="project" value="UniProtKB-EC"/>
</dbReference>
<keyword evidence="8" id="KW-0414">Isoprene biosynthesis</keyword>
<organism evidence="9 10">
    <name type="scientific">Flexistipes sinusarabici</name>
    <dbReference type="NCBI Taxonomy" id="2352"/>
    <lineage>
        <taxon>Bacteria</taxon>
        <taxon>Pseudomonadati</taxon>
        <taxon>Deferribacterota</taxon>
        <taxon>Deferribacteres</taxon>
        <taxon>Deferribacterales</taxon>
        <taxon>Flexistipitaceae</taxon>
        <taxon>Flexistipes</taxon>
    </lineage>
</organism>
<gene>
    <name evidence="9" type="primary">ispD</name>
    <name evidence="9" type="ORF">DHM44_02685</name>
</gene>
<dbReference type="RefSeq" id="WP_273266887.1">
    <property type="nucleotide sequence ID" value="NZ_JAAZVV010000123.1"/>
</dbReference>
<evidence type="ECO:0000256" key="7">
    <source>
        <dbReference type="ARBA" id="ARBA00022695"/>
    </source>
</evidence>
<dbReference type="Proteomes" id="UP000262325">
    <property type="component" value="Unassembled WGS sequence"/>
</dbReference>
<evidence type="ECO:0000256" key="2">
    <source>
        <dbReference type="ARBA" id="ARBA00004787"/>
    </source>
</evidence>
<reference evidence="9 10" key="1">
    <citation type="journal article" date="2018" name="Nat. Biotechnol.">
        <title>A standardized bacterial taxonomy based on genome phylogeny substantially revises the tree of life.</title>
        <authorList>
            <person name="Parks D.H."/>
            <person name="Chuvochina M."/>
            <person name="Waite D.W."/>
            <person name="Rinke C."/>
            <person name="Skarshewski A."/>
            <person name="Chaumeil P.A."/>
            <person name="Hugenholtz P."/>
        </authorList>
    </citation>
    <scope>NUCLEOTIDE SEQUENCE [LARGE SCALE GENOMIC DNA]</scope>
    <source>
        <strain evidence="9">UBA8672</strain>
    </source>
</reference>
<evidence type="ECO:0000256" key="8">
    <source>
        <dbReference type="ARBA" id="ARBA00023229"/>
    </source>
</evidence>
<sequence>MNKSISAIIPAGGIGKRFTVEGKKQFFRLNGRPIIYYTLAALIEAYDFDQVIIGAAPEDFPELASICESLNINNYLFSEKGEERSNTVYNALEYCSTDYVLIHDSVRPCVDKEVVYNTIQRVFEKDAVICGVRPSDTVKLLEDSKISHTLEREKLLLTHTPQCFSKKLILEGLRYVFQNGLSVTDDSSAVEFLGHSVEVIPSNPENIKITKYSDIYFLKEYLSNRFVD</sequence>
<evidence type="ECO:0000313" key="10">
    <source>
        <dbReference type="Proteomes" id="UP000262325"/>
    </source>
</evidence>
<evidence type="ECO:0000256" key="3">
    <source>
        <dbReference type="ARBA" id="ARBA00009789"/>
    </source>
</evidence>
<proteinExistence type="inferred from homology"/>
<comment type="pathway">
    <text evidence="2">Isoprenoid biosynthesis; isopentenyl diphosphate biosynthesis via DXP pathway; isopentenyl diphosphate from 1-deoxy-D-xylulose 5-phosphate: step 2/6.</text>
</comment>
<comment type="caution">
    <text evidence="9">The sequence shown here is derived from an EMBL/GenBank/DDBJ whole genome shotgun (WGS) entry which is preliminary data.</text>
</comment>
<evidence type="ECO:0000256" key="5">
    <source>
        <dbReference type="ARBA" id="ARBA00019056"/>
    </source>
</evidence>
<name>A0A3D5Q9Q9_FLESI</name>
<evidence type="ECO:0000313" key="9">
    <source>
        <dbReference type="EMBL" id="HCW92566.1"/>
    </source>
</evidence>
<evidence type="ECO:0000256" key="4">
    <source>
        <dbReference type="ARBA" id="ARBA00012526"/>
    </source>
</evidence>
<evidence type="ECO:0000256" key="1">
    <source>
        <dbReference type="ARBA" id="ARBA00001282"/>
    </source>
</evidence>
<dbReference type="Gene3D" id="3.90.550.10">
    <property type="entry name" value="Spore Coat Polysaccharide Biosynthesis Protein SpsA, Chain A"/>
    <property type="match status" value="1"/>
</dbReference>
<dbReference type="PANTHER" id="PTHR32125:SF4">
    <property type="entry name" value="2-C-METHYL-D-ERYTHRITOL 4-PHOSPHATE CYTIDYLYLTRANSFERASE, CHLOROPLASTIC"/>
    <property type="match status" value="1"/>
</dbReference>